<proteinExistence type="predicted"/>
<sequence>MFLLLRNWVAGPTKVLSGDWIRLDLCHLHGYQEFLFESWFLSEINK</sequence>
<accession>A0A067QYG9</accession>
<dbReference type="EMBL" id="KK852878">
    <property type="protein sequence ID" value="KDR14513.1"/>
    <property type="molecule type" value="Genomic_DNA"/>
</dbReference>
<evidence type="ECO:0000313" key="2">
    <source>
        <dbReference type="Proteomes" id="UP000027135"/>
    </source>
</evidence>
<dbReference type="AlphaFoldDB" id="A0A067QYG9"/>
<reference evidence="1 2" key="1">
    <citation type="journal article" date="2014" name="Nat. Commun.">
        <title>Molecular traces of alternative social organization in a termite genome.</title>
        <authorList>
            <person name="Terrapon N."/>
            <person name="Li C."/>
            <person name="Robertson H.M."/>
            <person name="Ji L."/>
            <person name="Meng X."/>
            <person name="Booth W."/>
            <person name="Chen Z."/>
            <person name="Childers C.P."/>
            <person name="Glastad K.M."/>
            <person name="Gokhale K."/>
            <person name="Gowin J."/>
            <person name="Gronenberg W."/>
            <person name="Hermansen R.A."/>
            <person name="Hu H."/>
            <person name="Hunt B.G."/>
            <person name="Huylmans A.K."/>
            <person name="Khalil S.M."/>
            <person name="Mitchell R.D."/>
            <person name="Munoz-Torres M.C."/>
            <person name="Mustard J.A."/>
            <person name="Pan H."/>
            <person name="Reese J.T."/>
            <person name="Scharf M.E."/>
            <person name="Sun F."/>
            <person name="Vogel H."/>
            <person name="Xiao J."/>
            <person name="Yang W."/>
            <person name="Yang Z."/>
            <person name="Yang Z."/>
            <person name="Zhou J."/>
            <person name="Zhu J."/>
            <person name="Brent C.S."/>
            <person name="Elsik C.G."/>
            <person name="Goodisman M.A."/>
            <person name="Liberles D.A."/>
            <person name="Roe R.M."/>
            <person name="Vargo E.L."/>
            <person name="Vilcinskas A."/>
            <person name="Wang J."/>
            <person name="Bornberg-Bauer E."/>
            <person name="Korb J."/>
            <person name="Zhang G."/>
            <person name="Liebig J."/>
        </authorList>
    </citation>
    <scope>NUCLEOTIDE SEQUENCE [LARGE SCALE GENOMIC DNA]</scope>
    <source>
        <tissue evidence="1">Whole organism</tissue>
    </source>
</reference>
<dbReference type="InParanoid" id="A0A067QYG9"/>
<organism evidence="1 2">
    <name type="scientific">Zootermopsis nevadensis</name>
    <name type="common">Dampwood termite</name>
    <dbReference type="NCBI Taxonomy" id="136037"/>
    <lineage>
        <taxon>Eukaryota</taxon>
        <taxon>Metazoa</taxon>
        <taxon>Ecdysozoa</taxon>
        <taxon>Arthropoda</taxon>
        <taxon>Hexapoda</taxon>
        <taxon>Insecta</taxon>
        <taxon>Pterygota</taxon>
        <taxon>Neoptera</taxon>
        <taxon>Polyneoptera</taxon>
        <taxon>Dictyoptera</taxon>
        <taxon>Blattodea</taxon>
        <taxon>Blattoidea</taxon>
        <taxon>Termitoidae</taxon>
        <taxon>Termopsidae</taxon>
        <taxon>Zootermopsis</taxon>
    </lineage>
</organism>
<evidence type="ECO:0000313" key="1">
    <source>
        <dbReference type="EMBL" id="KDR14513.1"/>
    </source>
</evidence>
<dbReference type="Proteomes" id="UP000027135">
    <property type="component" value="Unassembled WGS sequence"/>
</dbReference>
<gene>
    <name evidence="1" type="ORF">L798_10214</name>
</gene>
<name>A0A067QYG9_ZOONE</name>
<protein>
    <submittedName>
        <fullName evidence="1">Uncharacterized protein</fullName>
    </submittedName>
</protein>
<keyword evidence="2" id="KW-1185">Reference proteome</keyword>